<comment type="caution">
    <text evidence="5">The sequence shown here is derived from an EMBL/GenBank/DDBJ whole genome shotgun (WGS) entry which is preliminary data.</text>
</comment>
<evidence type="ECO:0000256" key="3">
    <source>
        <dbReference type="ARBA" id="ARBA00022729"/>
    </source>
</evidence>
<proteinExistence type="inferred from homology"/>
<dbReference type="InterPro" id="IPR030678">
    <property type="entry name" value="Peptide/Ni-bd"/>
</dbReference>
<dbReference type="RefSeq" id="WP_409654676.1">
    <property type="nucleotide sequence ID" value="NZ_JBKBUW010000006.1"/>
</dbReference>
<dbReference type="PIRSF" id="PIRSF002741">
    <property type="entry name" value="MppA"/>
    <property type="match status" value="1"/>
</dbReference>
<comment type="similarity">
    <text evidence="1">Belongs to the bacterial solute-binding protein 5 family.</text>
</comment>
<dbReference type="CDD" id="cd08500">
    <property type="entry name" value="PBP2_NikA_DppA_OppA_like_4"/>
    <property type="match status" value="1"/>
</dbReference>
<evidence type="ECO:0000256" key="1">
    <source>
        <dbReference type="ARBA" id="ARBA00005695"/>
    </source>
</evidence>
<dbReference type="Pfam" id="PF00496">
    <property type="entry name" value="SBP_bac_5"/>
    <property type="match status" value="1"/>
</dbReference>
<dbReference type="EMBL" id="DSWI01000011">
    <property type="protein sequence ID" value="HFG19960.1"/>
    <property type="molecule type" value="Genomic_DNA"/>
</dbReference>
<dbReference type="PANTHER" id="PTHR30290">
    <property type="entry name" value="PERIPLASMIC BINDING COMPONENT OF ABC TRANSPORTER"/>
    <property type="match status" value="1"/>
</dbReference>
<dbReference type="InterPro" id="IPR000914">
    <property type="entry name" value="SBP_5_dom"/>
</dbReference>
<dbReference type="GO" id="GO:0043190">
    <property type="term" value="C:ATP-binding cassette (ABC) transporter complex"/>
    <property type="evidence" value="ECO:0007669"/>
    <property type="project" value="InterPro"/>
</dbReference>
<feature type="domain" description="Solute-binding protein family 5" evidence="4">
    <location>
        <begin position="83"/>
        <end position="464"/>
    </location>
</feature>
<dbReference type="Gene3D" id="3.10.105.10">
    <property type="entry name" value="Dipeptide-binding Protein, Domain 3"/>
    <property type="match status" value="1"/>
</dbReference>
<name>A0A7C3HHP5_MEIRU</name>
<dbReference type="GO" id="GO:0015833">
    <property type="term" value="P:peptide transport"/>
    <property type="evidence" value="ECO:0007669"/>
    <property type="project" value="TreeGrafter"/>
</dbReference>
<organism evidence="5">
    <name type="scientific">Meiothermus ruber</name>
    <dbReference type="NCBI Taxonomy" id="277"/>
    <lineage>
        <taxon>Bacteria</taxon>
        <taxon>Thermotogati</taxon>
        <taxon>Deinococcota</taxon>
        <taxon>Deinococci</taxon>
        <taxon>Thermales</taxon>
        <taxon>Thermaceae</taxon>
        <taxon>Meiothermus</taxon>
    </lineage>
</organism>
<sequence length="578" mass="64744">MKRRFWLIAVVLLISGLGFAQPKVLPAYTSLGVTTGKAGGSLTLSLASAPQTFFYYGAIDSAIQNLANQMFDGLIEYNLANYQIEPALATRWTITDSRVYTFDLRRDVRWHDGRPFTADDVVFTYTQIVANPEARGGDAANFEGVKIEKLGDFRVRFTLPKPAPAFIHYMRLPIMPKHKLLPFSQEGGKPRAEINSAWPTNVNPEEVVGTGPFRLRSYTAGQQVTLVKNPNYWKRDAAGNPLPYLEQLQYLIITDSQARVAQFLAGNIGQINITGAEFPDLKRRETQGAPFRVVQFRALFGSPPHIGFNYNAKNAELANLFKNSDFRRALQFAVNRERIIEDVYNGLAERASYGVAPLSEWYYPEVARLQGRFDLNAANAALDRLGLRRGPDGIRRLPSGRPLEFTLTYGSNSAVFTAIATILQSDFQRVGVKVNLQGILAANLLGTGRGADWEAILLALGDQPDPELRTPIWKPGGALYYWHQATQPTTPTGQPQFNNFLPWEREIYDLWERAASTTNFTQRKALYDRWQAIAAREAQVIMIAKEYAVGAVSNRYGNYIYSLGVIPGFNPVPLMFQR</sequence>
<evidence type="ECO:0000256" key="2">
    <source>
        <dbReference type="ARBA" id="ARBA00022448"/>
    </source>
</evidence>
<evidence type="ECO:0000259" key="4">
    <source>
        <dbReference type="Pfam" id="PF00496"/>
    </source>
</evidence>
<keyword evidence="3" id="KW-0732">Signal</keyword>
<dbReference type="PANTHER" id="PTHR30290:SF9">
    <property type="entry name" value="OLIGOPEPTIDE-BINDING PROTEIN APPA"/>
    <property type="match status" value="1"/>
</dbReference>
<dbReference type="GO" id="GO:1904680">
    <property type="term" value="F:peptide transmembrane transporter activity"/>
    <property type="evidence" value="ECO:0007669"/>
    <property type="project" value="TreeGrafter"/>
</dbReference>
<keyword evidence="2" id="KW-0813">Transport</keyword>
<protein>
    <submittedName>
        <fullName evidence="5">ABC transporter substrate-binding protein</fullName>
    </submittedName>
</protein>
<dbReference type="SUPFAM" id="SSF53850">
    <property type="entry name" value="Periplasmic binding protein-like II"/>
    <property type="match status" value="1"/>
</dbReference>
<reference evidence="5" key="1">
    <citation type="journal article" date="2020" name="mSystems">
        <title>Genome- and Community-Level Interaction Insights into Carbon Utilization and Element Cycling Functions of Hydrothermarchaeota in Hydrothermal Sediment.</title>
        <authorList>
            <person name="Zhou Z."/>
            <person name="Liu Y."/>
            <person name="Xu W."/>
            <person name="Pan J."/>
            <person name="Luo Z.H."/>
            <person name="Li M."/>
        </authorList>
    </citation>
    <scope>NUCLEOTIDE SEQUENCE [LARGE SCALE GENOMIC DNA]</scope>
    <source>
        <strain evidence="5">SpSt-524</strain>
    </source>
</reference>
<gene>
    <name evidence="5" type="ORF">ENS82_04455</name>
</gene>
<dbReference type="GO" id="GO:0042597">
    <property type="term" value="C:periplasmic space"/>
    <property type="evidence" value="ECO:0007669"/>
    <property type="project" value="UniProtKB-ARBA"/>
</dbReference>
<accession>A0A7C3HHP5</accession>
<dbReference type="Gene3D" id="3.40.190.10">
    <property type="entry name" value="Periplasmic binding protein-like II"/>
    <property type="match status" value="1"/>
</dbReference>
<dbReference type="InterPro" id="IPR039424">
    <property type="entry name" value="SBP_5"/>
</dbReference>
<dbReference type="AlphaFoldDB" id="A0A7C3HHP5"/>
<evidence type="ECO:0000313" key="5">
    <source>
        <dbReference type="EMBL" id="HFG19960.1"/>
    </source>
</evidence>